<comment type="caution">
    <text evidence="5">The sequence shown here is derived from an EMBL/GenBank/DDBJ whole genome shotgun (WGS) entry which is preliminary data.</text>
</comment>
<keyword evidence="3" id="KW-0446">Lipid-binding</keyword>
<organism evidence="5">
    <name type="scientific">marine sediment metagenome</name>
    <dbReference type="NCBI Taxonomy" id="412755"/>
    <lineage>
        <taxon>unclassified sequences</taxon>
        <taxon>metagenomes</taxon>
        <taxon>ecological metagenomes</taxon>
    </lineage>
</organism>
<keyword evidence="2" id="KW-0333">Golgi apparatus</keyword>
<evidence type="ECO:0000313" key="5">
    <source>
        <dbReference type="EMBL" id="GAH37124.1"/>
    </source>
</evidence>
<dbReference type="AlphaFoldDB" id="X1G6E3"/>
<evidence type="ECO:0008006" key="6">
    <source>
        <dbReference type="Google" id="ProtNLM"/>
    </source>
</evidence>
<dbReference type="Gene3D" id="1.10.3630.10">
    <property type="entry name" value="yeast vps74-n-term truncation variant domain like"/>
    <property type="match status" value="1"/>
</dbReference>
<dbReference type="InterPro" id="IPR038261">
    <property type="entry name" value="GPP34-like_sf"/>
</dbReference>
<dbReference type="GO" id="GO:0000139">
    <property type="term" value="C:Golgi membrane"/>
    <property type="evidence" value="ECO:0007669"/>
    <property type="project" value="UniProtKB-SubCell"/>
</dbReference>
<evidence type="ECO:0000256" key="1">
    <source>
        <dbReference type="ARBA" id="ARBA00004255"/>
    </source>
</evidence>
<dbReference type="EMBL" id="BARU01006806">
    <property type="protein sequence ID" value="GAH37124.1"/>
    <property type="molecule type" value="Genomic_DNA"/>
</dbReference>
<evidence type="ECO:0000256" key="2">
    <source>
        <dbReference type="ARBA" id="ARBA00023034"/>
    </source>
</evidence>
<dbReference type="GO" id="GO:0070273">
    <property type="term" value="F:phosphatidylinositol-4-phosphate binding"/>
    <property type="evidence" value="ECO:0007669"/>
    <property type="project" value="InterPro"/>
</dbReference>
<evidence type="ECO:0000256" key="3">
    <source>
        <dbReference type="ARBA" id="ARBA00023121"/>
    </source>
</evidence>
<comment type="subcellular location">
    <subcellularLocation>
        <location evidence="1">Golgi apparatus membrane</location>
        <topology evidence="1">Peripheral membrane protein</topology>
        <orientation evidence="1">Cytoplasmic side</orientation>
    </subcellularLocation>
</comment>
<dbReference type="Pfam" id="PF05719">
    <property type="entry name" value="GPP34"/>
    <property type="match status" value="1"/>
</dbReference>
<name>X1G6E3_9ZZZZ</name>
<sequence length="182" mass="21372">MDLFLQGKIALTEGDIEVINSTLTGDDFLNSILEIIKTSDKKRSLMNWIDRISQKYDYYYLYFDLMEKEGVLKSEVSPLLKTKLYYLQRPEIKEQMLEKIQNAVNNSKEVSFDIICLLALLEESNLIKVYMPRDLRKKAKNLIKKILHSDQYDSLSREMILEIKKEIVNVIGSRNMFMMDNA</sequence>
<proteinExistence type="predicted"/>
<keyword evidence="4" id="KW-0472">Membrane</keyword>
<reference evidence="5" key="1">
    <citation type="journal article" date="2014" name="Front. Microbiol.">
        <title>High frequency of phylogenetically diverse reductive dehalogenase-homologous genes in deep subseafloor sedimentary metagenomes.</title>
        <authorList>
            <person name="Kawai M."/>
            <person name="Futagami T."/>
            <person name="Toyoda A."/>
            <person name="Takaki Y."/>
            <person name="Nishi S."/>
            <person name="Hori S."/>
            <person name="Arai W."/>
            <person name="Tsubouchi T."/>
            <person name="Morono Y."/>
            <person name="Uchiyama I."/>
            <person name="Ito T."/>
            <person name="Fujiyama A."/>
            <person name="Inagaki F."/>
            <person name="Takami H."/>
        </authorList>
    </citation>
    <scope>NUCLEOTIDE SEQUENCE</scope>
    <source>
        <strain evidence="5">Expedition CK06-06</strain>
    </source>
</reference>
<accession>X1G6E3</accession>
<dbReference type="InterPro" id="IPR008628">
    <property type="entry name" value="GPP34-like"/>
</dbReference>
<protein>
    <recommendedName>
        <fullName evidence="6">GPP34 family phosphoprotein</fullName>
    </recommendedName>
</protein>
<gene>
    <name evidence="5" type="ORF">S03H2_13398</name>
</gene>
<evidence type="ECO:0000256" key="4">
    <source>
        <dbReference type="ARBA" id="ARBA00023136"/>
    </source>
</evidence>